<dbReference type="CDD" id="cd00402">
    <property type="entry name" value="Riboflavin_synthase_like"/>
    <property type="match status" value="1"/>
</dbReference>
<keyword evidence="11" id="KW-1185">Reference proteome</keyword>
<evidence type="ECO:0000313" key="10">
    <source>
        <dbReference type="EMBL" id="CCX34201.1"/>
    </source>
</evidence>
<name>U4LPV1_PYROM</name>
<evidence type="ECO:0000256" key="7">
    <source>
        <dbReference type="ARBA" id="ARBA00022737"/>
    </source>
</evidence>
<dbReference type="AlphaFoldDB" id="U4LPV1"/>
<dbReference type="PANTHER" id="PTHR21098:SF0">
    <property type="entry name" value="RIBOFLAVIN SYNTHASE"/>
    <property type="match status" value="1"/>
</dbReference>
<dbReference type="InterPro" id="IPR026017">
    <property type="entry name" value="Lumazine-bd_dom"/>
</dbReference>
<organism evidence="10 11">
    <name type="scientific">Pyronema omphalodes (strain CBS 100304)</name>
    <name type="common">Pyronema confluens</name>
    <dbReference type="NCBI Taxonomy" id="1076935"/>
    <lineage>
        <taxon>Eukaryota</taxon>
        <taxon>Fungi</taxon>
        <taxon>Dikarya</taxon>
        <taxon>Ascomycota</taxon>
        <taxon>Pezizomycotina</taxon>
        <taxon>Pezizomycetes</taxon>
        <taxon>Pezizales</taxon>
        <taxon>Pyronemataceae</taxon>
        <taxon>Pyronema</taxon>
    </lineage>
</organism>
<dbReference type="Pfam" id="PF00677">
    <property type="entry name" value="Lum_binding"/>
    <property type="match status" value="2"/>
</dbReference>
<feature type="repeat" description="Lumazine-binding" evidence="8">
    <location>
        <begin position="1"/>
        <end position="119"/>
    </location>
</feature>
<dbReference type="FunFam" id="2.40.30.20:FF:000004">
    <property type="entry name" value="Riboflavin synthase, alpha subunit"/>
    <property type="match status" value="1"/>
</dbReference>
<dbReference type="InterPro" id="IPR001783">
    <property type="entry name" value="Lumazine-bd"/>
</dbReference>
<evidence type="ECO:0000256" key="6">
    <source>
        <dbReference type="ARBA" id="ARBA00022679"/>
    </source>
</evidence>
<evidence type="ECO:0000256" key="4">
    <source>
        <dbReference type="ARBA" id="ARBA00013950"/>
    </source>
</evidence>
<dbReference type="EC" id="2.5.1.9" evidence="3"/>
<protein>
    <recommendedName>
        <fullName evidence="4">Riboflavin synthase</fullName>
        <ecNumber evidence="3">2.5.1.9</ecNumber>
    </recommendedName>
</protein>
<dbReference type="PANTHER" id="PTHR21098">
    <property type="entry name" value="RIBOFLAVIN SYNTHASE ALPHA CHAIN"/>
    <property type="match status" value="1"/>
</dbReference>
<keyword evidence="7" id="KW-0677">Repeat</keyword>
<feature type="repeat" description="Lumazine-binding" evidence="8">
    <location>
        <begin position="160"/>
        <end position="259"/>
    </location>
</feature>
<dbReference type="eggNOG" id="KOG3310">
    <property type="taxonomic scope" value="Eukaryota"/>
</dbReference>
<dbReference type="GO" id="GO:0009231">
    <property type="term" value="P:riboflavin biosynthetic process"/>
    <property type="evidence" value="ECO:0007669"/>
    <property type="project" value="UniProtKB-KW"/>
</dbReference>
<dbReference type="STRING" id="1076935.U4LPV1"/>
<dbReference type="OrthoDB" id="10258924at2759"/>
<evidence type="ECO:0000256" key="5">
    <source>
        <dbReference type="ARBA" id="ARBA00022619"/>
    </source>
</evidence>
<feature type="domain" description="Lumazine-binding" evidence="9">
    <location>
        <begin position="160"/>
        <end position="259"/>
    </location>
</feature>
<dbReference type="OMA" id="HFVTGHV"/>
<evidence type="ECO:0000256" key="1">
    <source>
        <dbReference type="ARBA" id="ARBA00002803"/>
    </source>
</evidence>
<dbReference type="InterPro" id="IPR017938">
    <property type="entry name" value="Riboflavin_synthase-like_b-brl"/>
</dbReference>
<comment type="function">
    <text evidence="1">Catalyzes the dismutation of two molecules of 6,7-dimethyl-8-ribityllumazine, resulting in the formation of riboflavin and 5-amino-6-(D-ribitylamino)uracil.</text>
</comment>
<sequence>MFTGIVETIGTVTSLVALDETATGGGGTSLTISNAACILDDCHLGDSIAVNGSSTSKNPYLPRLFATGTCLTVTEFDKDSFKVGVAPETLRRTNLGDLKVGMGVNLERAVAGHVRFGGHFVQVRCALPRYSRELRSRRSPWINVESLELIYGGGCYVLTITQGHVDTTAEIVSKTPDGNALTCRFHPRDPAVLTYIVEKGYITLDGASLTITAVNDEEQWFEVMLVAYTQEKIVIPGKAIGDSVNVEVDMAGKYIEKQVKAHLEKGLETGGLLEKMIQEAVEKALRK</sequence>
<dbReference type="SUPFAM" id="SSF63380">
    <property type="entry name" value="Riboflavin synthase domain-like"/>
    <property type="match status" value="2"/>
</dbReference>
<reference evidence="10 11" key="1">
    <citation type="journal article" date="2013" name="PLoS Genet.">
        <title>The genome and development-dependent transcriptomes of Pyronema confluens: a window into fungal evolution.</title>
        <authorList>
            <person name="Traeger S."/>
            <person name="Altegoer F."/>
            <person name="Freitag M."/>
            <person name="Gabaldon T."/>
            <person name="Kempken F."/>
            <person name="Kumar A."/>
            <person name="Marcet-Houben M."/>
            <person name="Poggeler S."/>
            <person name="Stajich J.E."/>
            <person name="Nowrousian M."/>
        </authorList>
    </citation>
    <scope>NUCLEOTIDE SEQUENCE [LARGE SCALE GENOMIC DNA]</scope>
    <source>
        <strain evidence="11">CBS 100304</strain>
        <tissue evidence="10">Vegetative mycelium</tissue>
    </source>
</reference>
<dbReference type="Proteomes" id="UP000018144">
    <property type="component" value="Unassembled WGS sequence"/>
</dbReference>
<evidence type="ECO:0000259" key="9">
    <source>
        <dbReference type="PROSITE" id="PS51177"/>
    </source>
</evidence>
<evidence type="ECO:0000256" key="2">
    <source>
        <dbReference type="ARBA" id="ARBA00004887"/>
    </source>
</evidence>
<comment type="pathway">
    <text evidence="2">Cofactor biosynthesis; riboflavin biosynthesis; riboflavin from 2-hydroxy-3-oxobutyl phosphate and 5-amino-6-(D-ribitylamino)uracil: step 2/2.</text>
</comment>
<keyword evidence="6" id="KW-0808">Transferase</keyword>
<accession>U4LPV1</accession>
<evidence type="ECO:0000256" key="8">
    <source>
        <dbReference type="PROSITE-ProRule" id="PRU00524"/>
    </source>
</evidence>
<dbReference type="Gene3D" id="2.40.30.20">
    <property type="match status" value="3"/>
</dbReference>
<dbReference type="GO" id="GO:0004746">
    <property type="term" value="F:riboflavin synthase activity"/>
    <property type="evidence" value="ECO:0007669"/>
    <property type="project" value="UniProtKB-EC"/>
</dbReference>
<dbReference type="PROSITE" id="PS51177">
    <property type="entry name" value="LUMAZINE_BIND"/>
    <property type="match status" value="2"/>
</dbReference>
<dbReference type="EMBL" id="HF936392">
    <property type="protein sequence ID" value="CCX34201.1"/>
    <property type="molecule type" value="Genomic_DNA"/>
</dbReference>
<evidence type="ECO:0000313" key="11">
    <source>
        <dbReference type="Proteomes" id="UP000018144"/>
    </source>
</evidence>
<gene>
    <name evidence="10" type="ORF">PCON_03015</name>
</gene>
<keyword evidence="5" id="KW-0686">Riboflavin biosynthesis</keyword>
<evidence type="ECO:0000256" key="3">
    <source>
        <dbReference type="ARBA" id="ARBA00012827"/>
    </source>
</evidence>
<proteinExistence type="predicted"/>
<dbReference type="InterPro" id="IPR023366">
    <property type="entry name" value="ATP_synth_asu-like_sf"/>
</dbReference>
<feature type="domain" description="Lumazine-binding" evidence="9">
    <location>
        <begin position="1"/>
        <end position="119"/>
    </location>
</feature>